<organism evidence="1 2">
    <name type="scientific">Microbacterium telephonicum</name>
    <dbReference type="NCBI Taxonomy" id="1714841"/>
    <lineage>
        <taxon>Bacteria</taxon>
        <taxon>Bacillati</taxon>
        <taxon>Actinomycetota</taxon>
        <taxon>Actinomycetes</taxon>
        <taxon>Micrococcales</taxon>
        <taxon>Microbacteriaceae</taxon>
        <taxon>Microbacterium</taxon>
    </lineage>
</organism>
<sequence>MTDPRTQPPADAELVFRLIGTWWRVDLESDDAARASATAVARGTLGAADQHATARRRMRDDLVEAARAARAAQGRLLLLQTELGPGDPMSATLTLYDDDRVRMSPAIGTAPDRVLAVLEASLPTIAPELAPTAVRRPFGGGEVVRVHRVEVQVESEAGQEFTRRRLVVQYWYPRPDSKRLVLAVLSTPLGDIPNALLSYFDAIVEVSRFAVDGAAS</sequence>
<evidence type="ECO:0000313" key="2">
    <source>
        <dbReference type="Proteomes" id="UP000273158"/>
    </source>
</evidence>
<dbReference type="EMBL" id="RCDB01000002">
    <property type="protein sequence ID" value="RLK48931.1"/>
    <property type="molecule type" value="Genomic_DNA"/>
</dbReference>
<dbReference type="AlphaFoldDB" id="A0A498C9C0"/>
<keyword evidence="2" id="KW-1185">Reference proteome</keyword>
<dbReference type="Proteomes" id="UP000273158">
    <property type="component" value="Unassembled WGS sequence"/>
</dbReference>
<protein>
    <submittedName>
        <fullName evidence="1">Uncharacterized protein</fullName>
    </submittedName>
</protein>
<reference evidence="1 2" key="1">
    <citation type="journal article" date="2015" name="Stand. Genomic Sci.">
        <title>Genomic Encyclopedia of Bacterial and Archaeal Type Strains, Phase III: the genomes of soil and plant-associated and newly described type strains.</title>
        <authorList>
            <person name="Whitman W.B."/>
            <person name="Woyke T."/>
            <person name="Klenk H.P."/>
            <person name="Zhou Y."/>
            <person name="Lilburn T.G."/>
            <person name="Beck B.J."/>
            <person name="De Vos P."/>
            <person name="Vandamme P."/>
            <person name="Eisen J.A."/>
            <person name="Garrity G."/>
            <person name="Hugenholtz P."/>
            <person name="Kyrpides N.C."/>
        </authorList>
    </citation>
    <scope>NUCLEOTIDE SEQUENCE [LARGE SCALE GENOMIC DNA]</scope>
    <source>
        <strain evidence="1 2">S2T63</strain>
    </source>
</reference>
<dbReference type="OrthoDB" id="5142055at2"/>
<comment type="caution">
    <text evidence="1">The sequence shown here is derived from an EMBL/GenBank/DDBJ whole genome shotgun (WGS) entry which is preliminary data.</text>
</comment>
<dbReference type="RefSeq" id="WP_121057953.1">
    <property type="nucleotide sequence ID" value="NZ_RCDB01000002.1"/>
</dbReference>
<proteinExistence type="predicted"/>
<accession>A0A498C9C0</accession>
<name>A0A498C9C0_9MICO</name>
<evidence type="ECO:0000313" key="1">
    <source>
        <dbReference type="EMBL" id="RLK48931.1"/>
    </source>
</evidence>
<gene>
    <name evidence="1" type="ORF">C7474_1058</name>
</gene>